<evidence type="ECO:0000313" key="1">
    <source>
        <dbReference type="EMBL" id="CAH0713025.1"/>
    </source>
</evidence>
<gene>
    <name evidence="1" type="ORF">BINO364_LOCUS225</name>
</gene>
<organism evidence="1 2">
    <name type="scientific">Brenthis ino</name>
    <name type="common">lesser marbled fritillary</name>
    <dbReference type="NCBI Taxonomy" id="405034"/>
    <lineage>
        <taxon>Eukaryota</taxon>
        <taxon>Metazoa</taxon>
        <taxon>Ecdysozoa</taxon>
        <taxon>Arthropoda</taxon>
        <taxon>Hexapoda</taxon>
        <taxon>Insecta</taxon>
        <taxon>Pterygota</taxon>
        <taxon>Neoptera</taxon>
        <taxon>Endopterygota</taxon>
        <taxon>Lepidoptera</taxon>
        <taxon>Glossata</taxon>
        <taxon>Ditrysia</taxon>
        <taxon>Papilionoidea</taxon>
        <taxon>Nymphalidae</taxon>
        <taxon>Heliconiinae</taxon>
        <taxon>Argynnini</taxon>
        <taxon>Brenthis</taxon>
    </lineage>
</organism>
<keyword evidence="2" id="KW-1185">Reference proteome</keyword>
<reference evidence="1" key="1">
    <citation type="submission" date="2021-12" db="EMBL/GenBank/DDBJ databases">
        <authorList>
            <person name="Martin H S."/>
        </authorList>
    </citation>
    <scope>NUCLEOTIDE SEQUENCE</scope>
</reference>
<evidence type="ECO:0000313" key="2">
    <source>
        <dbReference type="Proteomes" id="UP000838878"/>
    </source>
</evidence>
<feature type="non-terminal residue" evidence="1">
    <location>
        <position position="71"/>
    </location>
</feature>
<sequence>MSRISVTQCWWYHSSITTAKVKYRQRESKYNVGIAKRSAGRERVRVRGLGPPLAISDVENYAFCEKENNLV</sequence>
<accession>A0A8S4HVE6</accession>
<name>A0A8S4HVE6_9NEOP</name>
<protein>
    <submittedName>
        <fullName evidence="1">Uncharacterized protein</fullName>
    </submittedName>
</protein>
<dbReference type="AlphaFoldDB" id="A0A8S4HVE6"/>
<dbReference type="EMBL" id="OV170221">
    <property type="protein sequence ID" value="CAH0713025.1"/>
    <property type="molecule type" value="Genomic_DNA"/>
</dbReference>
<dbReference type="Proteomes" id="UP000838878">
    <property type="component" value="Chromosome 1"/>
</dbReference>
<proteinExistence type="predicted"/>